<dbReference type="Pfam" id="PF07724">
    <property type="entry name" value="AAA_2"/>
    <property type="match status" value="1"/>
</dbReference>
<dbReference type="GO" id="GO:0005524">
    <property type="term" value="F:ATP binding"/>
    <property type="evidence" value="ECO:0007669"/>
    <property type="project" value="UniProtKB-KW"/>
</dbReference>
<dbReference type="InterPro" id="IPR003593">
    <property type="entry name" value="AAA+_ATPase"/>
</dbReference>
<keyword evidence="3 6" id="KW-0547">Nucleotide-binding</keyword>
<dbReference type="SMART" id="SM01086">
    <property type="entry name" value="ClpB_D2-small"/>
    <property type="match status" value="1"/>
</dbReference>
<organism evidence="10 11">
    <name type="scientific">Candida verbasci</name>
    <dbReference type="NCBI Taxonomy" id="1227364"/>
    <lineage>
        <taxon>Eukaryota</taxon>
        <taxon>Fungi</taxon>
        <taxon>Dikarya</taxon>
        <taxon>Ascomycota</taxon>
        <taxon>Saccharomycotina</taxon>
        <taxon>Pichiomycetes</taxon>
        <taxon>Debaryomycetaceae</taxon>
        <taxon>Candida/Lodderomyces clade</taxon>
        <taxon>Candida</taxon>
    </lineage>
</organism>
<evidence type="ECO:0000259" key="9">
    <source>
        <dbReference type="SMART" id="SM01086"/>
    </source>
</evidence>
<evidence type="ECO:0000256" key="4">
    <source>
        <dbReference type="ARBA" id="ARBA00022840"/>
    </source>
</evidence>
<dbReference type="InterPro" id="IPR041546">
    <property type="entry name" value="ClpA/ClpB_AAA_lid"/>
</dbReference>
<name>A0A9W4TVR7_9ASCO</name>
<dbReference type="PANTHER" id="PTHR11638:SF176">
    <property type="entry name" value="HEAT SHOCK PROTEIN 78, MITOCHONDRIAL"/>
    <property type="match status" value="1"/>
</dbReference>
<dbReference type="Pfam" id="PF17871">
    <property type="entry name" value="AAA_lid_9"/>
    <property type="match status" value="1"/>
</dbReference>
<gene>
    <name evidence="10" type="ORF">CANVERA_P1084</name>
</gene>
<keyword evidence="5 6" id="KW-0143">Chaperone</keyword>
<evidence type="ECO:0008006" key="12">
    <source>
        <dbReference type="Google" id="ProtNLM"/>
    </source>
</evidence>
<dbReference type="InterPro" id="IPR003959">
    <property type="entry name" value="ATPase_AAA_core"/>
</dbReference>
<keyword evidence="4 6" id="KW-0067">ATP-binding</keyword>
<dbReference type="FunFam" id="3.40.50.300:FF:000120">
    <property type="entry name" value="ATP-dependent chaperone ClpB"/>
    <property type="match status" value="1"/>
</dbReference>
<dbReference type="FunFam" id="3.40.50.300:FF:000010">
    <property type="entry name" value="Chaperone clpB 1, putative"/>
    <property type="match status" value="1"/>
</dbReference>
<evidence type="ECO:0000313" key="10">
    <source>
        <dbReference type="EMBL" id="CAI5756566.1"/>
    </source>
</evidence>
<proteinExistence type="inferred from homology"/>
<dbReference type="PANTHER" id="PTHR11638">
    <property type="entry name" value="ATP-DEPENDENT CLP PROTEASE"/>
    <property type="match status" value="1"/>
</dbReference>
<evidence type="ECO:0000256" key="1">
    <source>
        <dbReference type="ARBA" id="ARBA00008675"/>
    </source>
</evidence>
<evidence type="ECO:0000256" key="7">
    <source>
        <dbReference type="SAM" id="Coils"/>
    </source>
</evidence>
<keyword evidence="11" id="KW-1185">Reference proteome</keyword>
<evidence type="ECO:0000256" key="3">
    <source>
        <dbReference type="ARBA" id="ARBA00022741"/>
    </source>
</evidence>
<dbReference type="InterPro" id="IPR027417">
    <property type="entry name" value="P-loop_NTPase"/>
</dbReference>
<dbReference type="Proteomes" id="UP001152885">
    <property type="component" value="Unassembled WGS sequence"/>
</dbReference>
<dbReference type="SUPFAM" id="SSF52540">
    <property type="entry name" value="P-loop containing nucleoside triphosphate hydrolases"/>
    <property type="match status" value="2"/>
</dbReference>
<evidence type="ECO:0000259" key="8">
    <source>
        <dbReference type="SMART" id="SM00382"/>
    </source>
</evidence>
<dbReference type="AlphaFoldDB" id="A0A9W4TVR7"/>
<dbReference type="InterPro" id="IPR018368">
    <property type="entry name" value="ClpA/B_CS1"/>
</dbReference>
<dbReference type="InterPro" id="IPR050130">
    <property type="entry name" value="ClpA_ClpB"/>
</dbReference>
<evidence type="ECO:0000313" key="11">
    <source>
        <dbReference type="Proteomes" id="UP001152885"/>
    </source>
</evidence>
<accession>A0A9W4TVR7</accession>
<protein>
    <recommendedName>
        <fullName evidence="12">Heat shock protein 78, mitochondrial</fullName>
    </recommendedName>
</protein>
<dbReference type="GO" id="GO:0043335">
    <property type="term" value="P:protein unfolding"/>
    <property type="evidence" value="ECO:0007669"/>
    <property type="project" value="TreeGrafter"/>
</dbReference>
<dbReference type="OrthoDB" id="47330at2759"/>
<dbReference type="GO" id="GO:0005759">
    <property type="term" value="C:mitochondrial matrix"/>
    <property type="evidence" value="ECO:0007669"/>
    <property type="project" value="TreeGrafter"/>
</dbReference>
<dbReference type="InterPro" id="IPR028299">
    <property type="entry name" value="ClpA/B_CS2"/>
</dbReference>
<dbReference type="CDD" id="cd19499">
    <property type="entry name" value="RecA-like_ClpB_Hsp104-like"/>
    <property type="match status" value="1"/>
</dbReference>
<dbReference type="FunFam" id="3.40.50.300:FF:000025">
    <property type="entry name" value="ATP-dependent Clp protease subunit"/>
    <property type="match status" value="1"/>
</dbReference>
<dbReference type="GO" id="GO:0016887">
    <property type="term" value="F:ATP hydrolysis activity"/>
    <property type="evidence" value="ECO:0007669"/>
    <property type="project" value="InterPro"/>
</dbReference>
<comment type="similarity">
    <text evidence="1 6">Belongs to the ClpA/ClpB family.</text>
</comment>
<sequence>MLSRIPRGRIINNPIPKNTSTKLYKTIPICARYLQPINNYHGQRNIIPIRHFSSSDRKNLQMQMNKDDQDNRPTLEKYGTNLTQLAKEGKLDPVIGRNEEIRRTIQILSRRSKNNPVLIGSAGTGKTAVMEGLAQRIVKKEVPDSMKEKQIITLDLAGIISGSKFRGDFESKLKQILKEVEEKNGSIILFIDEFHLLMGLGKAEGSIDASNLLKPALARGKLSMCGATTIEEYRKYVEKDAALARRFSPVTINEPTVEDTISILRGLKEKYEVHHGVRIMDYALVTAALYSNRYITDRFLPDKAIDLVDEASSTLRLQHESRPDAIQTLDRQIMTIEIELESLKKEDDQLSIDRKNKLQEELTIKRKELNELTQQWEEEKKTIDDVKEAKSNLEKARYELEQAQREGNYGLASKIQYATIPELQNQLKQLTQKEQDVKSTSLLHDSVTSDDIAGVISKMTGIPVDNLMKGEKDKLLDMEVILKQKVVGQDEAIHAVSDAVRLQRAGLTSDKRPIASFIFLGPTGTGKTELTKALAEFLFNDQNSVIRFDMSEFQEKHSLSRLIGSPPGYVGYDESGELTEAVRRKPYSIVLFDEFEKAHPDISKLLLQVLDEGTLTDSHGKKIDFKNTIIVMTSNIGQEILLNDTNTFEDGHIVKEVKDKVIENLRHYYPPEFLNRIDDTLVFNRLSKKVLKDILQIRLREINDRLLDKRIFLNLTNPAKDLLCEKGYDPRYGARPLNRVLQKKVLNPLAMLLIKGQIRENETVHVEVRDHEIYVKPNHSEKQVIKDEEEYYQEKDKE</sequence>
<dbReference type="Gene3D" id="3.40.50.300">
    <property type="entry name" value="P-loop containing nucleotide triphosphate hydrolases"/>
    <property type="match status" value="3"/>
</dbReference>
<evidence type="ECO:0000256" key="5">
    <source>
        <dbReference type="ARBA" id="ARBA00023186"/>
    </source>
</evidence>
<feature type="domain" description="Clp ATPase C-terminal" evidence="9">
    <location>
        <begin position="686"/>
        <end position="775"/>
    </location>
</feature>
<dbReference type="FunFam" id="1.10.8.60:FF:000017">
    <property type="entry name" value="ATP-dependent chaperone ClpB"/>
    <property type="match status" value="1"/>
</dbReference>
<keyword evidence="7" id="KW-0175">Coiled coil</keyword>
<dbReference type="Pfam" id="PF10431">
    <property type="entry name" value="ClpB_D2-small"/>
    <property type="match status" value="1"/>
</dbReference>
<dbReference type="CDD" id="cd00009">
    <property type="entry name" value="AAA"/>
    <property type="match status" value="1"/>
</dbReference>
<dbReference type="PRINTS" id="PR00300">
    <property type="entry name" value="CLPPROTEASEA"/>
</dbReference>
<dbReference type="GO" id="GO:0034605">
    <property type="term" value="P:cellular response to heat"/>
    <property type="evidence" value="ECO:0007669"/>
    <property type="project" value="TreeGrafter"/>
</dbReference>
<feature type="coiled-coil region" evidence="7">
    <location>
        <begin position="326"/>
        <end position="440"/>
    </location>
</feature>
<evidence type="ECO:0000256" key="2">
    <source>
        <dbReference type="ARBA" id="ARBA00022737"/>
    </source>
</evidence>
<dbReference type="Gene3D" id="1.10.8.60">
    <property type="match status" value="1"/>
</dbReference>
<dbReference type="EMBL" id="CANTUO010000001">
    <property type="protein sequence ID" value="CAI5756566.1"/>
    <property type="molecule type" value="Genomic_DNA"/>
</dbReference>
<dbReference type="PROSITE" id="PS00871">
    <property type="entry name" value="CLPAB_2"/>
    <property type="match status" value="1"/>
</dbReference>
<dbReference type="InterPro" id="IPR001270">
    <property type="entry name" value="ClpA/B"/>
</dbReference>
<keyword evidence="2" id="KW-0677">Repeat</keyword>
<dbReference type="SMART" id="SM00382">
    <property type="entry name" value="AAA"/>
    <property type="match status" value="2"/>
</dbReference>
<feature type="domain" description="AAA+ ATPase" evidence="8">
    <location>
        <begin position="513"/>
        <end position="659"/>
    </location>
</feature>
<feature type="domain" description="AAA+ ATPase" evidence="8">
    <location>
        <begin position="112"/>
        <end position="258"/>
    </location>
</feature>
<dbReference type="InterPro" id="IPR019489">
    <property type="entry name" value="Clp_ATPase_C"/>
</dbReference>
<dbReference type="Pfam" id="PF00004">
    <property type="entry name" value="AAA"/>
    <property type="match status" value="1"/>
</dbReference>
<reference evidence="10" key="1">
    <citation type="submission" date="2022-12" db="EMBL/GenBank/DDBJ databases">
        <authorList>
            <person name="Brejova B."/>
        </authorList>
    </citation>
    <scope>NUCLEOTIDE SEQUENCE</scope>
</reference>
<dbReference type="GO" id="GO:0042026">
    <property type="term" value="P:protein refolding"/>
    <property type="evidence" value="ECO:0007669"/>
    <property type="project" value="TreeGrafter"/>
</dbReference>
<comment type="caution">
    <text evidence="10">The sequence shown here is derived from an EMBL/GenBank/DDBJ whole genome shotgun (WGS) entry which is preliminary data.</text>
</comment>
<dbReference type="PROSITE" id="PS00870">
    <property type="entry name" value="CLPAB_1"/>
    <property type="match status" value="1"/>
</dbReference>
<evidence type="ECO:0000256" key="6">
    <source>
        <dbReference type="RuleBase" id="RU004432"/>
    </source>
</evidence>